<protein>
    <recommendedName>
        <fullName evidence="2">Methylmalonyl-CoA mutase alpha/beta chain catalytic domain-containing protein</fullName>
    </recommendedName>
</protein>
<dbReference type="KEGG" id="lamb:KBB96_06920"/>
<evidence type="ECO:0000313" key="4">
    <source>
        <dbReference type="Proteomes" id="UP000676169"/>
    </source>
</evidence>
<dbReference type="GO" id="GO:0004494">
    <property type="term" value="F:methylmalonyl-CoA mutase activity"/>
    <property type="evidence" value="ECO:0007669"/>
    <property type="project" value="InterPro"/>
</dbReference>
<dbReference type="AlphaFoldDB" id="A0A975J232"/>
<accession>A0A975J232</accession>
<dbReference type="InterPro" id="IPR006098">
    <property type="entry name" value="MMCoA_mutase_a_cat"/>
</dbReference>
<dbReference type="EMBL" id="CP073100">
    <property type="protein sequence ID" value="QUE52620.1"/>
    <property type="molecule type" value="Genomic_DNA"/>
</dbReference>
<evidence type="ECO:0000256" key="1">
    <source>
        <dbReference type="ARBA" id="ARBA00023235"/>
    </source>
</evidence>
<reference evidence="3" key="1">
    <citation type="submission" date="2021-04" db="EMBL/GenBank/DDBJ databases">
        <title>Luteolibacter sp. 32A isolated from the skin of an Anderson's salamander (Ambystoma andersonii).</title>
        <authorList>
            <person name="Spergser J."/>
            <person name="Busse H.-J."/>
        </authorList>
    </citation>
    <scope>NUCLEOTIDE SEQUENCE</scope>
    <source>
        <strain evidence="3">32A</strain>
    </source>
</reference>
<dbReference type="RefSeq" id="WP_211633863.1">
    <property type="nucleotide sequence ID" value="NZ_CP073100.1"/>
</dbReference>
<name>A0A975J232_9BACT</name>
<proteinExistence type="predicted"/>
<dbReference type="SUPFAM" id="SSF51703">
    <property type="entry name" value="Cobalamin (vitamin B12)-dependent enzymes"/>
    <property type="match status" value="1"/>
</dbReference>
<keyword evidence="1" id="KW-0413">Isomerase</keyword>
<dbReference type="Pfam" id="PF01642">
    <property type="entry name" value="MM_CoA_mutase"/>
    <property type="match status" value="1"/>
</dbReference>
<dbReference type="NCBIfam" id="TIGR00641">
    <property type="entry name" value="acid_CoA_mut_N"/>
    <property type="match status" value="1"/>
</dbReference>
<dbReference type="Gene3D" id="3.20.20.240">
    <property type="entry name" value="Methylmalonyl-CoA mutase"/>
    <property type="match status" value="1"/>
</dbReference>
<evidence type="ECO:0000259" key="2">
    <source>
        <dbReference type="Pfam" id="PF01642"/>
    </source>
</evidence>
<dbReference type="InterPro" id="IPR006099">
    <property type="entry name" value="MeMalonylCoA_mutase_a/b_cat"/>
</dbReference>
<organism evidence="3 4">
    <name type="scientific">Luteolibacter ambystomatis</name>
    <dbReference type="NCBI Taxonomy" id="2824561"/>
    <lineage>
        <taxon>Bacteria</taxon>
        <taxon>Pseudomonadati</taxon>
        <taxon>Verrucomicrobiota</taxon>
        <taxon>Verrucomicrobiia</taxon>
        <taxon>Verrucomicrobiales</taxon>
        <taxon>Verrucomicrobiaceae</taxon>
        <taxon>Luteolibacter</taxon>
    </lineage>
</organism>
<feature type="domain" description="Methylmalonyl-CoA mutase alpha/beta chain catalytic" evidence="2">
    <location>
        <begin position="77"/>
        <end position="577"/>
    </location>
</feature>
<dbReference type="Proteomes" id="UP000676169">
    <property type="component" value="Chromosome"/>
</dbReference>
<dbReference type="PANTHER" id="PTHR48101:SF1">
    <property type="entry name" value="METHYLMALONYL-COA MUTASE, LARGE SUBUNIT"/>
    <property type="match status" value="1"/>
</dbReference>
<dbReference type="InterPro" id="IPR016176">
    <property type="entry name" value="Cbl-dep_enz_cat"/>
</dbReference>
<evidence type="ECO:0000313" key="3">
    <source>
        <dbReference type="EMBL" id="QUE52620.1"/>
    </source>
</evidence>
<keyword evidence="4" id="KW-1185">Reference proteome</keyword>
<dbReference type="GO" id="GO:0031419">
    <property type="term" value="F:cobalamin binding"/>
    <property type="evidence" value="ECO:0007669"/>
    <property type="project" value="InterPro"/>
</dbReference>
<dbReference type="PANTHER" id="PTHR48101">
    <property type="entry name" value="METHYLMALONYL-COA MUTASE, MITOCHONDRIAL-RELATED"/>
    <property type="match status" value="1"/>
</dbReference>
<gene>
    <name evidence="3" type="ORF">KBB96_06920</name>
</gene>
<sequence>MKTLGDIVEAIRRFNAAVEERVAEVRSDPAKGQAVMEEWRVLRAKVPEVETPTGLRLPRLALPELDEPGAVVKFLQGEGLPGKFPYISSAYPELYLDPIEGPRTEEPTRLFAGLGLAEDTNERFHLLTKNQRSHRMSTAFDGPTLYGMDSDEPGVFGKIGEGGVAIDTVEDMEKLYAGFDLTAASTSVSMTINGPAPTILAMFVAAAKRRFGKDAAEKLRGTVQADILKEVQAQNEVLFPVEDSLRFLLDMCEHCVRKMPRWYPVSISGYHISQAGATPVQQAAFTLSNGFAYVEMLRQRGLPVDEFAPRLSFFLDCSLDVEFVALARVCRKLWAIGMRDVFGATERGQSFKLHTQTSGRSLVSAEFKNNLTRTALELLLACLNGTNSCHSNSADEPFTTPTEEYARLASHAQSILLEESGLFRHTMNLLAGSSGMTQVERAVEAAILTEFETLDRLGGVLEAMEQRYQRSAIQAAGYRYERQIADGTRPVIGVNRYWSDEPRPVPVLVRIPDERKQFQIDRLQDFKLRNAERALVALARLTRVVRDGGNVFSELIETVEYCSLGQITKALQETVGRFRPLV</sequence>